<dbReference type="InterPro" id="IPR010730">
    <property type="entry name" value="HET"/>
</dbReference>
<dbReference type="AlphaFoldDB" id="A0A8H8RNT4"/>
<dbReference type="PANTHER" id="PTHR24148">
    <property type="entry name" value="ANKYRIN REPEAT DOMAIN-CONTAINING PROTEIN 39 HOMOLOG-RELATED"/>
    <property type="match status" value="1"/>
</dbReference>
<dbReference type="EMBL" id="QGMJ01000316">
    <property type="protein sequence ID" value="TVY37924.1"/>
    <property type="molecule type" value="Genomic_DNA"/>
</dbReference>
<keyword evidence="4" id="KW-1185">Reference proteome</keyword>
<sequence length="621" mass="70419">MNRFNRRNDQGSYDYEDQSDSHSAQSSSDDSEYYRADSNASEGSNERGENQVSGQEDSAWPKRLLHVRTMTSYPRSGYATYNGVTEPKYNIMSYTWGRYEDRSHRTRNRAPGITIKGGAWDIPIIDTTRQDNGRGGQIKPFRVEEFEHVLRVVGAGVEFVWVDVACIDQNPLSPDKADQIGKQASIFQLASHAFVWLWEHDEQSLNQCMTDFSYVVDKLAHSNRAPSAQLAHKANNAIIQFFDDAWFSSLWTLQEAFLRKDAILLSRSGQKGPSTLAPGSQRPDNCVHLVDATWLPKLWIAEHSSSCDPRALKAIKASGFRELISANSLGLFGMASKRTTRHECDRVYGIEQIYDFKLGNTKPAFHGPDPVVDELLNELGAALNQKFPIFAQMFVHTTDVRDDNRWRIDQNVVVPTIFYSPREVHVPQIPGLRAYGSNERGSEDQMEVIFEGPVLPLGDLVKGWENSQSFSEEERTGEAPPQSLSDEEDDAQYGPPDPKTATHDLNYLRHSIYLDEGPWMDDIPSVHARSEMAMDSDRPLQIGRDLLSMEDGYDWQILILGKLSRQVNYTTNTSESWAGILVFAIDDDNWRRAGICTWMGNDMQIDMASILDDRYDLFYLV</sequence>
<reference evidence="3 4" key="1">
    <citation type="submission" date="2018-05" db="EMBL/GenBank/DDBJ databases">
        <title>Genome sequencing and assembly of the regulated plant pathogen Lachnellula willkommii and related sister species for the development of diagnostic species identification markers.</title>
        <authorList>
            <person name="Giroux E."/>
            <person name="Bilodeau G."/>
        </authorList>
    </citation>
    <scope>NUCLEOTIDE SEQUENCE [LARGE SCALE GENOMIC DNA]</scope>
    <source>
        <strain evidence="3 4">CBS 197.66</strain>
    </source>
</reference>
<accession>A0A8H8RNT4</accession>
<comment type="caution">
    <text evidence="3">The sequence shown here is derived from an EMBL/GenBank/DDBJ whole genome shotgun (WGS) entry which is preliminary data.</text>
</comment>
<feature type="region of interest" description="Disordered" evidence="1">
    <location>
        <begin position="466"/>
        <end position="503"/>
    </location>
</feature>
<evidence type="ECO:0000313" key="3">
    <source>
        <dbReference type="EMBL" id="TVY37924.1"/>
    </source>
</evidence>
<feature type="domain" description="Heterokaryon incompatibility" evidence="2">
    <location>
        <begin position="89"/>
        <end position="255"/>
    </location>
</feature>
<evidence type="ECO:0000313" key="4">
    <source>
        <dbReference type="Proteomes" id="UP000462212"/>
    </source>
</evidence>
<gene>
    <name evidence="3" type="ORF">LSUB1_G006093</name>
</gene>
<evidence type="ECO:0000256" key="1">
    <source>
        <dbReference type="SAM" id="MobiDB-lite"/>
    </source>
</evidence>
<evidence type="ECO:0000259" key="2">
    <source>
        <dbReference type="Pfam" id="PF06985"/>
    </source>
</evidence>
<organism evidence="3 4">
    <name type="scientific">Lachnellula subtilissima</name>
    <dbReference type="NCBI Taxonomy" id="602034"/>
    <lineage>
        <taxon>Eukaryota</taxon>
        <taxon>Fungi</taxon>
        <taxon>Dikarya</taxon>
        <taxon>Ascomycota</taxon>
        <taxon>Pezizomycotina</taxon>
        <taxon>Leotiomycetes</taxon>
        <taxon>Helotiales</taxon>
        <taxon>Lachnaceae</taxon>
        <taxon>Lachnellula</taxon>
    </lineage>
</organism>
<dbReference type="Pfam" id="PF06985">
    <property type="entry name" value="HET"/>
    <property type="match status" value="1"/>
</dbReference>
<name>A0A8H8RNT4_9HELO</name>
<dbReference type="InterPro" id="IPR052895">
    <property type="entry name" value="HetReg/Transcr_Mod"/>
</dbReference>
<dbReference type="Proteomes" id="UP000462212">
    <property type="component" value="Unassembled WGS sequence"/>
</dbReference>
<feature type="region of interest" description="Disordered" evidence="1">
    <location>
        <begin position="1"/>
        <end position="61"/>
    </location>
</feature>
<dbReference type="OrthoDB" id="2157530at2759"/>
<dbReference type="PANTHER" id="PTHR24148:SF64">
    <property type="entry name" value="HETEROKARYON INCOMPATIBILITY DOMAIN-CONTAINING PROTEIN"/>
    <property type="match status" value="1"/>
</dbReference>
<proteinExistence type="predicted"/>
<protein>
    <recommendedName>
        <fullName evidence="2">Heterokaryon incompatibility domain-containing protein</fullName>
    </recommendedName>
</protein>